<comment type="caution">
    <text evidence="1">The sequence shown here is derived from an EMBL/GenBank/DDBJ whole genome shotgun (WGS) entry which is preliminary data.</text>
</comment>
<evidence type="ECO:0000313" key="1">
    <source>
        <dbReference type="EMBL" id="KRM54793.1"/>
    </source>
</evidence>
<evidence type="ECO:0000313" key="2">
    <source>
        <dbReference type="Proteomes" id="UP000051679"/>
    </source>
</evidence>
<dbReference type="Gene3D" id="3.30.1330.70">
    <property type="entry name" value="Holliday junction resolvase RusA"/>
    <property type="match status" value="1"/>
</dbReference>
<proteinExistence type="predicted"/>
<dbReference type="Proteomes" id="UP000051679">
    <property type="component" value="Unassembled WGS sequence"/>
</dbReference>
<dbReference type="InterPro" id="IPR036614">
    <property type="entry name" value="RusA-like_sf"/>
</dbReference>
<dbReference type="AlphaFoldDB" id="A0A0R1ZSX9"/>
<dbReference type="GO" id="GO:0000287">
    <property type="term" value="F:magnesium ion binding"/>
    <property type="evidence" value="ECO:0007669"/>
    <property type="project" value="InterPro"/>
</dbReference>
<organism evidence="1 2">
    <name type="scientific">Lacticaseibacillus sharpeae JCM 1186 = DSM 20505</name>
    <dbReference type="NCBI Taxonomy" id="1291052"/>
    <lineage>
        <taxon>Bacteria</taxon>
        <taxon>Bacillati</taxon>
        <taxon>Bacillota</taxon>
        <taxon>Bacilli</taxon>
        <taxon>Lactobacillales</taxon>
        <taxon>Lactobacillaceae</taxon>
        <taxon>Lacticaseibacillus</taxon>
    </lineage>
</organism>
<dbReference type="SUPFAM" id="SSF103084">
    <property type="entry name" value="Holliday junction resolvase RusA"/>
    <property type="match status" value="1"/>
</dbReference>
<dbReference type="Pfam" id="PF05866">
    <property type="entry name" value="RusA"/>
    <property type="match status" value="1"/>
</dbReference>
<name>A0A0R1ZSX9_9LACO</name>
<accession>A0A0R1ZSX9</accession>
<gene>
    <name evidence="1" type="ORF">FC18_GL002209</name>
</gene>
<dbReference type="GO" id="GO:0006310">
    <property type="term" value="P:DNA recombination"/>
    <property type="evidence" value="ECO:0007669"/>
    <property type="project" value="InterPro"/>
</dbReference>
<protein>
    <recommendedName>
        <fullName evidence="3">Holliday junction resolvase</fullName>
    </recommendedName>
</protein>
<evidence type="ECO:0008006" key="3">
    <source>
        <dbReference type="Google" id="ProtNLM"/>
    </source>
</evidence>
<sequence>MNLQVTFYRPIQTSGSKRLKHDKVVGAVLPTVKPDLDNYFKAVTDALKGIVWVDDNQIVSVDMRKLYGTKPRTEIEIKEIKP</sequence>
<dbReference type="STRING" id="1291052.FC18_GL002209"/>
<keyword evidence="2" id="KW-1185">Reference proteome</keyword>
<dbReference type="InterPro" id="IPR008822">
    <property type="entry name" value="Endonuclease_RusA-like"/>
</dbReference>
<dbReference type="GO" id="GO:0006281">
    <property type="term" value="P:DNA repair"/>
    <property type="evidence" value="ECO:0007669"/>
    <property type="project" value="InterPro"/>
</dbReference>
<dbReference type="PATRIC" id="fig|1291052.5.peg.2273"/>
<dbReference type="EMBL" id="AYYO01000044">
    <property type="protein sequence ID" value="KRM54793.1"/>
    <property type="molecule type" value="Genomic_DNA"/>
</dbReference>
<reference evidence="1 2" key="1">
    <citation type="journal article" date="2015" name="Genome Announc.">
        <title>Expanding the biotechnology potential of lactobacilli through comparative genomics of 213 strains and associated genera.</title>
        <authorList>
            <person name="Sun Z."/>
            <person name="Harris H.M."/>
            <person name="McCann A."/>
            <person name="Guo C."/>
            <person name="Argimon S."/>
            <person name="Zhang W."/>
            <person name="Yang X."/>
            <person name="Jeffery I.B."/>
            <person name="Cooney J.C."/>
            <person name="Kagawa T.F."/>
            <person name="Liu W."/>
            <person name="Song Y."/>
            <person name="Salvetti E."/>
            <person name="Wrobel A."/>
            <person name="Rasinkangas P."/>
            <person name="Parkhill J."/>
            <person name="Rea M.C."/>
            <person name="O'Sullivan O."/>
            <person name="Ritari J."/>
            <person name="Douillard F.P."/>
            <person name="Paul Ross R."/>
            <person name="Yang R."/>
            <person name="Briner A.E."/>
            <person name="Felis G.E."/>
            <person name="de Vos W.M."/>
            <person name="Barrangou R."/>
            <person name="Klaenhammer T.R."/>
            <person name="Caufield P.W."/>
            <person name="Cui Y."/>
            <person name="Zhang H."/>
            <person name="O'Toole P.W."/>
        </authorList>
    </citation>
    <scope>NUCLEOTIDE SEQUENCE [LARGE SCALE GENOMIC DNA]</scope>
    <source>
        <strain evidence="1 2">DSM 20505</strain>
    </source>
</reference>